<reference evidence="7" key="1">
    <citation type="submission" date="2014-05" db="EMBL/GenBank/DDBJ databases">
        <title>The transcriptome of the halophilic microalga Tetraselmis sp. GSL018 isolated from the Great Salt Lake, Utah.</title>
        <authorList>
            <person name="Jinkerson R.E."/>
            <person name="D'Adamo S."/>
            <person name="Posewitz M.C."/>
        </authorList>
    </citation>
    <scope>NUCLEOTIDE SEQUENCE</scope>
    <source>
        <strain evidence="7">GSL018</strain>
    </source>
</reference>
<sequence>MERVLARYEAAARSPLRNLVAGDLSNLMMIQVQSIKVQMESAIVQMDRILQANQINFAALASVPFFAALWGLAALARRLARLRAPAPAEAGRE</sequence>
<feature type="transmembrane region" description="Helical" evidence="6">
    <location>
        <begin position="55"/>
        <end position="76"/>
    </location>
</feature>
<evidence type="ECO:0000256" key="4">
    <source>
        <dbReference type="ARBA" id="ARBA00023128"/>
    </source>
</evidence>
<name>A0A061RBN2_9CHLO</name>
<dbReference type="AlphaFoldDB" id="A0A061RBN2"/>
<evidence type="ECO:0000256" key="5">
    <source>
        <dbReference type="ARBA" id="ARBA00023136"/>
    </source>
</evidence>
<dbReference type="EMBL" id="GBEZ01018515">
    <property type="protein sequence ID" value="JAC67926.1"/>
    <property type="molecule type" value="Transcribed_RNA"/>
</dbReference>
<organism evidence="7">
    <name type="scientific">Tetraselmis sp. GSL018</name>
    <dbReference type="NCBI Taxonomy" id="582737"/>
    <lineage>
        <taxon>Eukaryota</taxon>
        <taxon>Viridiplantae</taxon>
        <taxon>Chlorophyta</taxon>
        <taxon>core chlorophytes</taxon>
        <taxon>Chlorodendrophyceae</taxon>
        <taxon>Chlorodendrales</taxon>
        <taxon>Chlorodendraceae</taxon>
        <taxon>Tetraselmis</taxon>
    </lineage>
</organism>
<dbReference type="GO" id="GO:0005741">
    <property type="term" value="C:mitochondrial outer membrane"/>
    <property type="evidence" value="ECO:0007669"/>
    <property type="project" value="TreeGrafter"/>
</dbReference>
<comment type="subcellular location">
    <subcellularLocation>
        <location evidence="1">Mitochondrion membrane</location>
        <topology evidence="1">Multi-pass membrane protein</topology>
    </subcellularLocation>
</comment>
<evidence type="ECO:0000313" key="7">
    <source>
        <dbReference type="EMBL" id="JAC67926.1"/>
    </source>
</evidence>
<dbReference type="Pfam" id="PF08637">
    <property type="entry name" value="NCA2"/>
    <property type="match status" value="1"/>
</dbReference>
<evidence type="ECO:0000256" key="1">
    <source>
        <dbReference type="ARBA" id="ARBA00004225"/>
    </source>
</evidence>
<evidence type="ECO:0000256" key="3">
    <source>
        <dbReference type="ARBA" id="ARBA00022989"/>
    </source>
</evidence>
<keyword evidence="3 6" id="KW-1133">Transmembrane helix</keyword>
<accession>A0A061RBN2</accession>
<keyword evidence="2 6" id="KW-0812">Transmembrane</keyword>
<keyword evidence="4" id="KW-0496">Mitochondrion</keyword>
<evidence type="ECO:0000256" key="6">
    <source>
        <dbReference type="SAM" id="Phobius"/>
    </source>
</evidence>
<dbReference type="PANTHER" id="PTHR28234:SF1">
    <property type="entry name" value="NUCLEAR CONTROL OF ATPASE PROTEIN 2"/>
    <property type="match status" value="1"/>
</dbReference>
<dbReference type="PANTHER" id="PTHR28234">
    <property type="entry name" value="NUCLEAR CONTROL OF ATPASE PROTEIN 2"/>
    <property type="match status" value="1"/>
</dbReference>
<evidence type="ECO:0000256" key="2">
    <source>
        <dbReference type="ARBA" id="ARBA00022692"/>
    </source>
</evidence>
<keyword evidence="5 6" id="KW-0472">Membrane</keyword>
<proteinExistence type="predicted"/>
<protein>
    <submittedName>
        <fullName evidence="7">Nuclear control of ATPase protein 2</fullName>
    </submittedName>
</protein>
<feature type="non-terminal residue" evidence="7">
    <location>
        <position position="93"/>
    </location>
</feature>
<gene>
    <name evidence="7" type="primary">NCA2</name>
    <name evidence="7" type="ORF">TSPGSL018_9925</name>
</gene>
<dbReference type="InterPro" id="IPR013946">
    <property type="entry name" value="NCA2-like"/>
</dbReference>